<reference evidence="3" key="1">
    <citation type="journal article" date="2023" name="Mol. Phylogenet. Evol.">
        <title>Genome-scale phylogeny and comparative genomics of the fungal order Sordariales.</title>
        <authorList>
            <person name="Hensen N."/>
            <person name="Bonometti L."/>
            <person name="Westerberg I."/>
            <person name="Brannstrom I.O."/>
            <person name="Guillou S."/>
            <person name="Cros-Aarteil S."/>
            <person name="Calhoun S."/>
            <person name="Haridas S."/>
            <person name="Kuo A."/>
            <person name="Mondo S."/>
            <person name="Pangilinan J."/>
            <person name="Riley R."/>
            <person name="LaButti K."/>
            <person name="Andreopoulos B."/>
            <person name="Lipzen A."/>
            <person name="Chen C."/>
            <person name="Yan M."/>
            <person name="Daum C."/>
            <person name="Ng V."/>
            <person name="Clum A."/>
            <person name="Steindorff A."/>
            <person name="Ohm R.A."/>
            <person name="Martin F."/>
            <person name="Silar P."/>
            <person name="Natvig D.O."/>
            <person name="Lalanne C."/>
            <person name="Gautier V."/>
            <person name="Ament-Velasquez S.L."/>
            <person name="Kruys A."/>
            <person name="Hutchinson M.I."/>
            <person name="Powell A.J."/>
            <person name="Barry K."/>
            <person name="Miller A.N."/>
            <person name="Grigoriev I.V."/>
            <person name="Debuchy R."/>
            <person name="Gladieux P."/>
            <person name="Hiltunen Thoren M."/>
            <person name="Johannesson H."/>
        </authorList>
    </citation>
    <scope>NUCLEOTIDE SEQUENCE [LARGE SCALE GENOMIC DNA]</scope>
    <source>
        <strain evidence="3">CBS 284.82</strain>
    </source>
</reference>
<sequence length="337" mass="36553">MTPNTTTPLKTFHPFPNLPAEIRYEIWTLALLSPLSSSPTTSQKPQLPPLHIRPFSTLPAPNPAQETLLSDIPTRIQAEHGPAWRESVLADHLPKQAAETCKDALARCRASRTTLIPPGGKGVGRYDAGGFVKREVEGVASSCEEARRVLEGLVRRFGGVEGWLDMRPGGGGVCCFWDVGVEFGELGVGEHGHPRLVPSISFEDAKRLDDGKAGEDIAMLRGLEGLAPATAYCEVLAAVWSPKMCMDFLVPELELPPECVEFKKDLMGLVSRHPKLYTLYLVDPSVQSSGLCVPSGSVLKFCGDAALFYELDPAHPDGGWQQKGARTNWMCLDGHGS</sequence>
<proteinExistence type="predicted"/>
<gene>
    <name evidence="2" type="ORF">C8A01DRAFT_40778</name>
</gene>
<name>A0AAN6PB63_9PEZI</name>
<feature type="domain" description="2EXR" evidence="1">
    <location>
        <begin position="12"/>
        <end position="104"/>
    </location>
</feature>
<evidence type="ECO:0000313" key="2">
    <source>
        <dbReference type="EMBL" id="KAK4032777.1"/>
    </source>
</evidence>
<comment type="caution">
    <text evidence="2">The sequence shown here is derived from an EMBL/GenBank/DDBJ whole genome shotgun (WGS) entry which is preliminary data.</text>
</comment>
<dbReference type="Pfam" id="PF20150">
    <property type="entry name" value="2EXR"/>
    <property type="match status" value="1"/>
</dbReference>
<protein>
    <recommendedName>
        <fullName evidence="1">2EXR domain-containing protein</fullName>
    </recommendedName>
</protein>
<dbReference type="AlphaFoldDB" id="A0AAN6PB63"/>
<organism evidence="2 3">
    <name type="scientific">Parachaetomium inaequale</name>
    <dbReference type="NCBI Taxonomy" id="2588326"/>
    <lineage>
        <taxon>Eukaryota</taxon>
        <taxon>Fungi</taxon>
        <taxon>Dikarya</taxon>
        <taxon>Ascomycota</taxon>
        <taxon>Pezizomycotina</taxon>
        <taxon>Sordariomycetes</taxon>
        <taxon>Sordariomycetidae</taxon>
        <taxon>Sordariales</taxon>
        <taxon>Chaetomiaceae</taxon>
        <taxon>Parachaetomium</taxon>
    </lineage>
</organism>
<evidence type="ECO:0000259" key="1">
    <source>
        <dbReference type="Pfam" id="PF20150"/>
    </source>
</evidence>
<keyword evidence="3" id="KW-1185">Reference proteome</keyword>
<dbReference type="EMBL" id="MU854576">
    <property type="protein sequence ID" value="KAK4032777.1"/>
    <property type="molecule type" value="Genomic_DNA"/>
</dbReference>
<dbReference type="Proteomes" id="UP001303115">
    <property type="component" value="Unassembled WGS sequence"/>
</dbReference>
<evidence type="ECO:0000313" key="3">
    <source>
        <dbReference type="Proteomes" id="UP001303115"/>
    </source>
</evidence>
<dbReference type="InterPro" id="IPR045518">
    <property type="entry name" value="2EXR"/>
</dbReference>
<accession>A0AAN6PB63</accession>